<reference evidence="1" key="1">
    <citation type="journal article" date="2014" name="PLoS Genet.">
        <title>The Genome of Spironucleus salmonicida Highlights a Fish Pathogen Adapted to Fluctuating Environments.</title>
        <authorList>
            <person name="Xu F."/>
            <person name="Jerlstrom-Hultqvist J."/>
            <person name="Einarsson E."/>
            <person name="Astvaldsson A."/>
            <person name="Svard S.G."/>
            <person name="Andersson J.O."/>
        </authorList>
    </citation>
    <scope>NUCLEOTIDE SEQUENCE</scope>
</reference>
<accession>V6LCZ3</accession>
<proteinExistence type="predicted"/>
<sequence length="73" mass="8427">MRLLVVYRCLIYNSLRYLLGDKLSARNGHQLGTELFGYRIGMKLVCWQTDTAQQGPEVFYIIGDDIKPARYAL</sequence>
<evidence type="ECO:0000313" key="1">
    <source>
        <dbReference type="EMBL" id="EST41551.1"/>
    </source>
</evidence>
<dbReference type="AlphaFoldDB" id="V6LCZ3"/>
<gene>
    <name evidence="1" type="ORF">SS50377_18889</name>
</gene>
<dbReference type="EMBL" id="KI546169">
    <property type="protein sequence ID" value="EST41551.1"/>
    <property type="molecule type" value="Genomic_DNA"/>
</dbReference>
<name>V6LCZ3_9EUKA</name>
<organism evidence="1">
    <name type="scientific">Spironucleus salmonicida</name>
    <dbReference type="NCBI Taxonomy" id="348837"/>
    <lineage>
        <taxon>Eukaryota</taxon>
        <taxon>Metamonada</taxon>
        <taxon>Diplomonadida</taxon>
        <taxon>Hexamitidae</taxon>
        <taxon>Hexamitinae</taxon>
        <taxon>Spironucleus</taxon>
    </lineage>
</organism>
<protein>
    <submittedName>
        <fullName evidence="1">Uncharacterized protein</fullName>
    </submittedName>
</protein>